<feature type="domain" description="NAD(P)-binding" evidence="1">
    <location>
        <begin position="16"/>
        <end position="324"/>
    </location>
</feature>
<dbReference type="Proteomes" id="UP000238196">
    <property type="component" value="Unassembled WGS sequence"/>
</dbReference>
<dbReference type="EMBL" id="PRLP01000015">
    <property type="protein sequence ID" value="PPC78534.1"/>
    <property type="molecule type" value="Genomic_DNA"/>
</dbReference>
<dbReference type="InterPro" id="IPR013445">
    <property type="entry name" value="CDP_4_6_deHydtase"/>
</dbReference>
<comment type="caution">
    <text evidence="2">The sequence shown here is derived from an EMBL/GenBank/DDBJ whole genome shotgun (WGS) entry which is preliminary data.</text>
</comment>
<protein>
    <submittedName>
        <fullName evidence="2">CDP-glucose 4,6-dehydratase</fullName>
    </submittedName>
</protein>
<evidence type="ECO:0000259" key="1">
    <source>
        <dbReference type="Pfam" id="PF16363"/>
    </source>
</evidence>
<gene>
    <name evidence="2" type="primary">rfbG</name>
    <name evidence="2" type="ORF">C4K68_05120</name>
</gene>
<reference evidence="2 3" key="1">
    <citation type="submission" date="2018-02" db="EMBL/GenBank/DDBJ databases">
        <title>novel marine gammaproteobacteria from coastal saline agro ecosystem.</title>
        <authorList>
            <person name="Krishnan R."/>
            <person name="Ramesh Kumar N."/>
        </authorList>
    </citation>
    <scope>NUCLEOTIDE SEQUENCE [LARGE SCALE GENOMIC DNA]</scope>
    <source>
        <strain evidence="2 3">228</strain>
    </source>
</reference>
<dbReference type="InterPro" id="IPR016040">
    <property type="entry name" value="NAD(P)-bd_dom"/>
</dbReference>
<proteinExistence type="predicted"/>
<dbReference type="Pfam" id="PF16363">
    <property type="entry name" value="GDP_Man_Dehyd"/>
    <property type="match status" value="1"/>
</dbReference>
<sequence>MKRVPQASFWQGKRVLVTGHTGFKGSWLALWLARMGADVFGIALPANSNSLYVHAGINTCCHSHIADIRDISNLRSLIASIQPEIVFHLAAQALVREGYERPTETSTTNIIGTVNVLESLRTCPALKVVLCITTDKVYHNKEWVWAYRESDRLGGYDPYSASKAAAELMVDAYRTSFYESMGVSLATARAGNVIGGGDWSKDRLLPDAARAWSRGEVLAVRRPNSIRPWQHVLDCLNGYLVYAEYLHSEKNYVKSLNFGPDSFGVATVKEVITTASQLYKKAPCHFHDVLMGPHEAGLLMLDSALAKQTLGVSTLWSLETSIRRTMAWYQAFNQGGSASELCQADLNALEAACPH</sequence>
<dbReference type="SUPFAM" id="SSF51735">
    <property type="entry name" value="NAD(P)-binding Rossmann-fold domains"/>
    <property type="match status" value="1"/>
</dbReference>
<dbReference type="AlphaFoldDB" id="A0A2S5KUJ4"/>
<dbReference type="OrthoDB" id="5289052at2"/>
<accession>A0A2S5KUJ4</accession>
<organism evidence="2 3">
    <name type="scientific">Proteobacteria bacterium 228</name>
    <dbReference type="NCBI Taxonomy" id="2083153"/>
    <lineage>
        <taxon>Bacteria</taxon>
        <taxon>Pseudomonadati</taxon>
        <taxon>Pseudomonadota</taxon>
    </lineage>
</organism>
<evidence type="ECO:0000313" key="2">
    <source>
        <dbReference type="EMBL" id="PPC78534.1"/>
    </source>
</evidence>
<dbReference type="InterPro" id="IPR036291">
    <property type="entry name" value="NAD(P)-bd_dom_sf"/>
</dbReference>
<dbReference type="Gene3D" id="3.90.25.10">
    <property type="entry name" value="UDP-galactose 4-epimerase, domain 1"/>
    <property type="match status" value="1"/>
</dbReference>
<dbReference type="NCBIfam" id="TIGR02622">
    <property type="entry name" value="CDP_4_6_dhtase"/>
    <property type="match status" value="1"/>
</dbReference>
<dbReference type="PANTHER" id="PTHR43000">
    <property type="entry name" value="DTDP-D-GLUCOSE 4,6-DEHYDRATASE-RELATED"/>
    <property type="match status" value="1"/>
</dbReference>
<dbReference type="Gene3D" id="3.40.50.720">
    <property type="entry name" value="NAD(P)-binding Rossmann-like Domain"/>
    <property type="match status" value="1"/>
</dbReference>
<name>A0A2S5KUJ4_9PROT</name>
<evidence type="ECO:0000313" key="3">
    <source>
        <dbReference type="Proteomes" id="UP000238196"/>
    </source>
</evidence>